<dbReference type="PANTHER" id="PTHR24271">
    <property type="entry name" value="KALLIKREIN-RELATED"/>
    <property type="match status" value="1"/>
</dbReference>
<gene>
    <name evidence="8" type="ORF">QTO34_019400</name>
</gene>
<dbReference type="InterPro" id="IPR001254">
    <property type="entry name" value="Trypsin_dom"/>
</dbReference>
<evidence type="ECO:0000256" key="5">
    <source>
        <dbReference type="ARBA" id="ARBA00023145"/>
    </source>
</evidence>
<dbReference type="SMART" id="SM00020">
    <property type="entry name" value="Tryp_SPc"/>
    <property type="match status" value="1"/>
</dbReference>
<reference evidence="8" key="1">
    <citation type="submission" date="2023-06" db="EMBL/GenBank/DDBJ databases">
        <title>Reference genome for the Northern bat (Eptesicus nilssonii), a most northern bat species.</title>
        <authorList>
            <person name="Laine V.N."/>
            <person name="Pulliainen A.T."/>
            <person name="Lilley T.M."/>
        </authorList>
    </citation>
    <scope>NUCLEOTIDE SEQUENCE</scope>
    <source>
        <strain evidence="8">BLF_Eptnil</strain>
        <tissue evidence="8">Kidney</tissue>
    </source>
</reference>
<keyword evidence="1" id="KW-0645">Protease</keyword>
<evidence type="ECO:0000259" key="7">
    <source>
        <dbReference type="PROSITE" id="PS50240"/>
    </source>
</evidence>
<dbReference type="Pfam" id="PF00089">
    <property type="entry name" value="Trypsin"/>
    <property type="match status" value="1"/>
</dbReference>
<dbReference type="Proteomes" id="UP001177744">
    <property type="component" value="Unassembled WGS sequence"/>
</dbReference>
<accession>A0AA40HXM9</accession>
<evidence type="ECO:0000256" key="6">
    <source>
        <dbReference type="ARBA" id="ARBA00023157"/>
    </source>
</evidence>
<evidence type="ECO:0000313" key="8">
    <source>
        <dbReference type="EMBL" id="KAK1338742.1"/>
    </source>
</evidence>
<feature type="domain" description="Peptidase S1" evidence="7">
    <location>
        <begin position="79"/>
        <end position="301"/>
    </location>
</feature>
<organism evidence="8 9">
    <name type="scientific">Cnephaeus nilssonii</name>
    <name type="common">Northern bat</name>
    <name type="synonym">Eptesicus nilssonii</name>
    <dbReference type="NCBI Taxonomy" id="3371016"/>
    <lineage>
        <taxon>Eukaryota</taxon>
        <taxon>Metazoa</taxon>
        <taxon>Chordata</taxon>
        <taxon>Craniata</taxon>
        <taxon>Vertebrata</taxon>
        <taxon>Euteleostomi</taxon>
        <taxon>Mammalia</taxon>
        <taxon>Eutheria</taxon>
        <taxon>Laurasiatheria</taxon>
        <taxon>Chiroptera</taxon>
        <taxon>Yangochiroptera</taxon>
        <taxon>Vespertilionidae</taxon>
        <taxon>Cnephaeus</taxon>
    </lineage>
</organism>
<dbReference type="PANTHER" id="PTHR24271:SF13">
    <property type="entry name" value="CATHEPSIN G"/>
    <property type="match status" value="1"/>
</dbReference>
<proteinExistence type="predicted"/>
<dbReference type="SUPFAM" id="SSF50494">
    <property type="entry name" value="Trypsin-like serine proteases"/>
    <property type="match status" value="1"/>
</dbReference>
<dbReference type="InterPro" id="IPR043504">
    <property type="entry name" value="Peptidase_S1_PA_chymotrypsin"/>
</dbReference>
<dbReference type="InterPro" id="IPR009003">
    <property type="entry name" value="Peptidase_S1_PA"/>
</dbReference>
<evidence type="ECO:0000256" key="4">
    <source>
        <dbReference type="ARBA" id="ARBA00022825"/>
    </source>
</evidence>
<sequence length="309" mass="35134">MGTLKSPPYPSFLSWGFKAWQEEAPAATDWSAFLGRCSNSCSWWPFSYPQGLGQPFKINQAVSSASTEISAEYFLPGEIIGGQEARPHSHPYMAYLLTRTPRGLSTCGGFLVREDFVMTSARCWGSRMRVILGAHNIRRRERTQQSILVLRAIRHPRYNQQNHLNDIMLLQLENRARRNRFVRPVALPQSQIRLSPGSLCTVAGWGLVSQHRRTDTLRDVQLRVQRDQECSNYFDTFNGQRQICVGDQIEEKTTFLGDTGGPLVCSNVAQGIVSYGRRFGAPPTVFTRIARFLPWINRTMSQLNQKRAH</sequence>
<evidence type="ECO:0000256" key="1">
    <source>
        <dbReference type="ARBA" id="ARBA00022670"/>
    </source>
</evidence>
<keyword evidence="6" id="KW-1015">Disulfide bond</keyword>
<protein>
    <recommendedName>
        <fullName evidence="7">Peptidase S1 domain-containing protein</fullName>
    </recommendedName>
</protein>
<dbReference type="Gene3D" id="2.40.10.10">
    <property type="entry name" value="Trypsin-like serine proteases"/>
    <property type="match status" value="2"/>
</dbReference>
<name>A0AA40HXM9_CNENI</name>
<dbReference type="EMBL" id="JAULJE010000009">
    <property type="protein sequence ID" value="KAK1338742.1"/>
    <property type="molecule type" value="Genomic_DNA"/>
</dbReference>
<dbReference type="PROSITE" id="PS50240">
    <property type="entry name" value="TRYPSIN_DOM"/>
    <property type="match status" value="1"/>
</dbReference>
<evidence type="ECO:0000256" key="2">
    <source>
        <dbReference type="ARBA" id="ARBA00022729"/>
    </source>
</evidence>
<dbReference type="FunFam" id="2.40.10.10:FF:000014">
    <property type="entry name" value="Complement factor D"/>
    <property type="match status" value="1"/>
</dbReference>
<dbReference type="GO" id="GO:0005737">
    <property type="term" value="C:cytoplasm"/>
    <property type="evidence" value="ECO:0007669"/>
    <property type="project" value="TreeGrafter"/>
</dbReference>
<keyword evidence="2" id="KW-0732">Signal</keyword>
<keyword evidence="5" id="KW-0865">Zymogen</keyword>
<dbReference type="GO" id="GO:0006508">
    <property type="term" value="P:proteolysis"/>
    <property type="evidence" value="ECO:0007669"/>
    <property type="project" value="UniProtKB-KW"/>
</dbReference>
<evidence type="ECO:0000313" key="9">
    <source>
        <dbReference type="Proteomes" id="UP001177744"/>
    </source>
</evidence>
<keyword evidence="4" id="KW-0720">Serine protease</keyword>
<dbReference type="GO" id="GO:0004252">
    <property type="term" value="F:serine-type endopeptidase activity"/>
    <property type="evidence" value="ECO:0007669"/>
    <property type="project" value="InterPro"/>
</dbReference>
<dbReference type="AlphaFoldDB" id="A0AA40HXM9"/>
<dbReference type="FunFam" id="2.40.10.10:FF:000005">
    <property type="entry name" value="Serine protease 37"/>
    <property type="match status" value="1"/>
</dbReference>
<comment type="caution">
    <text evidence="8">The sequence shown here is derived from an EMBL/GenBank/DDBJ whole genome shotgun (WGS) entry which is preliminary data.</text>
</comment>
<dbReference type="PRINTS" id="PR00722">
    <property type="entry name" value="CHYMOTRYPSIN"/>
</dbReference>
<evidence type="ECO:0000256" key="3">
    <source>
        <dbReference type="ARBA" id="ARBA00022801"/>
    </source>
</evidence>
<keyword evidence="9" id="KW-1185">Reference proteome</keyword>
<dbReference type="CDD" id="cd00190">
    <property type="entry name" value="Tryp_SPc"/>
    <property type="match status" value="1"/>
</dbReference>
<keyword evidence="3" id="KW-0378">Hydrolase</keyword>
<dbReference type="InterPro" id="IPR001314">
    <property type="entry name" value="Peptidase_S1A"/>
</dbReference>